<comment type="catalytic activity">
    <reaction evidence="1 7">
        <text>6-phospho-D-glucono-1,5-lactone + H2O = 6-phospho-D-gluconate + H(+)</text>
        <dbReference type="Rhea" id="RHEA:12556"/>
        <dbReference type="ChEBI" id="CHEBI:15377"/>
        <dbReference type="ChEBI" id="CHEBI:15378"/>
        <dbReference type="ChEBI" id="CHEBI:57955"/>
        <dbReference type="ChEBI" id="CHEBI:58759"/>
        <dbReference type="EC" id="3.1.1.31"/>
    </reaction>
</comment>
<sequence length="241" mass="25433">MSVAEALKLPAAVHQHLSDDAAPGADALADFIAEQLRIALAARAKASLLVSGGRSPLAFFASLSQRELDWPRVTISLADERCVPGDDDASNARLVREHLLRGRAATARFVALYVDGLAPEAAAREAEARLATIATPFDAVVLGMGDDGHTASLFADADGSAAGLDPQQSRRVLATYPRSAPHARLSLSLRALLDSRLLALAISGERKRQVIEAAVDAAPARLPIAALLQQTQVPLHLFFNA</sequence>
<comment type="similarity">
    <text evidence="4 7">Belongs to the glucosamine/galactosamine-6-phosphate isomerase family. 6-phosphogluconolactonase subfamily.</text>
</comment>
<evidence type="ECO:0000256" key="3">
    <source>
        <dbReference type="ARBA" id="ARBA00004961"/>
    </source>
</evidence>
<organism evidence="9 10">
    <name type="scientific">Solimonas terrae</name>
    <dbReference type="NCBI Taxonomy" id="1396819"/>
    <lineage>
        <taxon>Bacteria</taxon>
        <taxon>Pseudomonadati</taxon>
        <taxon>Pseudomonadota</taxon>
        <taxon>Gammaproteobacteria</taxon>
        <taxon>Nevskiales</taxon>
        <taxon>Nevskiaceae</taxon>
        <taxon>Solimonas</taxon>
    </lineage>
</organism>
<reference evidence="9 10" key="1">
    <citation type="journal article" date="2014" name="Int. J. Syst. Evol. Microbiol.">
        <title>Solimonas terrae sp. nov., isolated from soil.</title>
        <authorList>
            <person name="Kim S.J."/>
            <person name="Moon J.Y."/>
            <person name="Weon H.Y."/>
            <person name="Ahn J.H."/>
            <person name="Chen W.M."/>
            <person name="Kwon S.W."/>
        </authorList>
    </citation>
    <scope>NUCLEOTIDE SEQUENCE [LARGE SCALE GENOMIC DNA]</scope>
    <source>
        <strain evidence="9 10">KIS83-12</strain>
    </source>
</reference>
<comment type="caution">
    <text evidence="9">The sequence shown here is derived from an EMBL/GenBank/DDBJ whole genome shotgun (WGS) entry which is preliminary data.</text>
</comment>
<dbReference type="Gene3D" id="3.40.50.1360">
    <property type="match status" value="1"/>
</dbReference>
<dbReference type="GO" id="GO:0005975">
    <property type="term" value="P:carbohydrate metabolic process"/>
    <property type="evidence" value="ECO:0007669"/>
    <property type="project" value="UniProtKB-UniRule"/>
</dbReference>
<protein>
    <recommendedName>
        <fullName evidence="6 7">6-phosphogluconolactonase</fullName>
        <shortName evidence="7">6PGL</shortName>
        <ecNumber evidence="5 7">3.1.1.31</ecNumber>
    </recommendedName>
</protein>
<keyword evidence="7 9" id="KW-0378">Hydrolase</keyword>
<dbReference type="UniPathway" id="UPA00115">
    <property type="reaction ID" value="UER00409"/>
</dbReference>
<dbReference type="InterPro" id="IPR037171">
    <property type="entry name" value="NagB/RpiA_transferase-like"/>
</dbReference>
<dbReference type="Pfam" id="PF01182">
    <property type="entry name" value="Glucosamine_iso"/>
    <property type="match status" value="1"/>
</dbReference>
<gene>
    <name evidence="7 9" type="primary">pgl</name>
    <name evidence="9" type="ORF">G7Y85_05885</name>
</gene>
<feature type="domain" description="Glucosamine/galactosamine-6-phosphate isomerase" evidence="8">
    <location>
        <begin position="23"/>
        <end position="230"/>
    </location>
</feature>
<dbReference type="PANTHER" id="PTHR11054">
    <property type="entry name" value="6-PHOSPHOGLUCONOLACTONASE"/>
    <property type="match status" value="1"/>
</dbReference>
<dbReference type="CDD" id="cd01400">
    <property type="entry name" value="6PGL"/>
    <property type="match status" value="1"/>
</dbReference>
<evidence type="ECO:0000313" key="9">
    <source>
        <dbReference type="EMBL" id="NGY04285.1"/>
    </source>
</evidence>
<comment type="function">
    <text evidence="2 7">Hydrolysis of 6-phosphogluconolactone to 6-phosphogluconate.</text>
</comment>
<comment type="pathway">
    <text evidence="3 7">Carbohydrate degradation; pentose phosphate pathway; D-ribulose 5-phosphate from D-glucose 6-phosphate (oxidative stage): step 2/3.</text>
</comment>
<accession>A0A6M2BPZ4</accession>
<evidence type="ECO:0000256" key="2">
    <source>
        <dbReference type="ARBA" id="ARBA00002681"/>
    </source>
</evidence>
<evidence type="ECO:0000256" key="4">
    <source>
        <dbReference type="ARBA" id="ARBA00010662"/>
    </source>
</evidence>
<dbReference type="NCBIfam" id="TIGR01198">
    <property type="entry name" value="pgl"/>
    <property type="match status" value="1"/>
</dbReference>
<dbReference type="AlphaFoldDB" id="A0A6M2BPZ4"/>
<dbReference type="EC" id="3.1.1.31" evidence="5 7"/>
<proteinExistence type="inferred from homology"/>
<name>A0A6M2BPZ4_9GAMM</name>
<keyword evidence="10" id="KW-1185">Reference proteome</keyword>
<dbReference type="InterPro" id="IPR005900">
    <property type="entry name" value="6-phosphogluconolactonase_DevB"/>
</dbReference>
<evidence type="ECO:0000256" key="5">
    <source>
        <dbReference type="ARBA" id="ARBA00013198"/>
    </source>
</evidence>
<dbReference type="SUPFAM" id="SSF100950">
    <property type="entry name" value="NagB/RpiA/CoA transferase-like"/>
    <property type="match status" value="1"/>
</dbReference>
<dbReference type="Proteomes" id="UP000472676">
    <property type="component" value="Unassembled WGS sequence"/>
</dbReference>
<dbReference type="GO" id="GO:0017057">
    <property type="term" value="F:6-phosphogluconolactonase activity"/>
    <property type="evidence" value="ECO:0007669"/>
    <property type="project" value="UniProtKB-UniRule"/>
</dbReference>
<evidence type="ECO:0000313" key="10">
    <source>
        <dbReference type="Proteomes" id="UP000472676"/>
    </source>
</evidence>
<evidence type="ECO:0000256" key="6">
    <source>
        <dbReference type="ARBA" id="ARBA00020337"/>
    </source>
</evidence>
<evidence type="ECO:0000256" key="1">
    <source>
        <dbReference type="ARBA" id="ARBA00000832"/>
    </source>
</evidence>
<dbReference type="PANTHER" id="PTHR11054:SF0">
    <property type="entry name" value="6-PHOSPHOGLUCONOLACTONASE"/>
    <property type="match status" value="1"/>
</dbReference>
<dbReference type="GO" id="GO:0006098">
    <property type="term" value="P:pentose-phosphate shunt"/>
    <property type="evidence" value="ECO:0007669"/>
    <property type="project" value="UniProtKB-UniPathway"/>
</dbReference>
<dbReference type="InterPro" id="IPR039104">
    <property type="entry name" value="6PGL"/>
</dbReference>
<evidence type="ECO:0000256" key="7">
    <source>
        <dbReference type="RuleBase" id="RU365095"/>
    </source>
</evidence>
<dbReference type="InterPro" id="IPR006148">
    <property type="entry name" value="Glc/Gal-6P_isomerase"/>
</dbReference>
<dbReference type="EMBL" id="JAAMOW010000002">
    <property type="protein sequence ID" value="NGY04285.1"/>
    <property type="molecule type" value="Genomic_DNA"/>
</dbReference>
<evidence type="ECO:0000259" key="8">
    <source>
        <dbReference type="Pfam" id="PF01182"/>
    </source>
</evidence>